<reference evidence="7" key="1">
    <citation type="journal article" date="2023" name="Int. J. Syst. Evol. Microbiol.">
        <title>Streptomyces meridianus sp. nov. isolated from brackish water of the Tagus estuary in Alcochete, Portugal.</title>
        <authorList>
            <person name="Santos J.D.N."/>
            <person name="Klimek D."/>
            <person name="Calusinska M."/>
            <person name="Lobo Da Cunha A."/>
            <person name="Catita J."/>
            <person name="Goncalves H."/>
            <person name="Gonzalez I."/>
            <person name="Reyes F."/>
            <person name="Lage O.M."/>
        </authorList>
    </citation>
    <scope>NUCLEOTIDE SEQUENCE</scope>
    <source>
        <strain evidence="7">MTZ3.1</strain>
    </source>
</reference>
<dbReference type="RefSeq" id="WP_251414793.1">
    <property type="nucleotide sequence ID" value="NZ_JAMQGM010000028.1"/>
</dbReference>
<dbReference type="PANTHER" id="PTHR47053">
    <property type="entry name" value="MUREIN DD-ENDOPEPTIDASE MEPH-RELATED"/>
    <property type="match status" value="1"/>
</dbReference>
<dbReference type="Proteomes" id="UP001167160">
    <property type="component" value="Unassembled WGS sequence"/>
</dbReference>
<organism evidence="7 8">
    <name type="scientific">Streptomyces meridianus</name>
    <dbReference type="NCBI Taxonomy" id="2938945"/>
    <lineage>
        <taxon>Bacteria</taxon>
        <taxon>Bacillati</taxon>
        <taxon>Actinomycetota</taxon>
        <taxon>Actinomycetes</taxon>
        <taxon>Kitasatosporales</taxon>
        <taxon>Streptomycetaceae</taxon>
        <taxon>Streptomyces</taxon>
    </lineage>
</organism>
<dbReference type="SUPFAM" id="SSF54001">
    <property type="entry name" value="Cysteine proteinases"/>
    <property type="match status" value="1"/>
</dbReference>
<dbReference type="InterPro" id="IPR051202">
    <property type="entry name" value="Peptidase_C40"/>
</dbReference>
<dbReference type="InterPro" id="IPR038765">
    <property type="entry name" value="Papain-like_cys_pep_sf"/>
</dbReference>
<dbReference type="Pfam" id="PF00877">
    <property type="entry name" value="NLPC_P60"/>
    <property type="match status" value="1"/>
</dbReference>
<dbReference type="Gene3D" id="3.90.1720.10">
    <property type="entry name" value="endopeptidase domain like (from Nostoc punctiforme)"/>
    <property type="match status" value="1"/>
</dbReference>
<feature type="domain" description="NlpC/P60" evidence="6">
    <location>
        <begin position="139"/>
        <end position="256"/>
    </location>
</feature>
<feature type="chain" id="PRO_5046036121" evidence="5">
    <location>
        <begin position="46"/>
        <end position="256"/>
    </location>
</feature>
<evidence type="ECO:0000256" key="5">
    <source>
        <dbReference type="SAM" id="SignalP"/>
    </source>
</evidence>
<name>A0ABT0X765_9ACTN</name>
<comment type="similarity">
    <text evidence="1">Belongs to the peptidase C40 family.</text>
</comment>
<accession>A0ABT0X765</accession>
<dbReference type="PANTHER" id="PTHR47053:SF1">
    <property type="entry name" value="MUREIN DD-ENDOPEPTIDASE MEPH-RELATED"/>
    <property type="match status" value="1"/>
</dbReference>
<feature type="signal peptide" evidence="5">
    <location>
        <begin position="1"/>
        <end position="45"/>
    </location>
</feature>
<keyword evidence="2" id="KW-0645">Protease</keyword>
<keyword evidence="4" id="KW-0788">Thiol protease</keyword>
<evidence type="ECO:0000256" key="1">
    <source>
        <dbReference type="ARBA" id="ARBA00007074"/>
    </source>
</evidence>
<keyword evidence="3" id="KW-0378">Hydrolase</keyword>
<sequence length="256" mass="25994">MSQTAHIPSRRKPRRTASAWIVRTGVAGGVLSTFAVTGAAASANAAEPAQKTVEMPAVAAAVANASAQSTAATAQAAADYEYRSEIRSEQAQAALTAKKAAAKKARTIAERKAEAKAKAAAAAAERASRSAARTTLSGTGSAASVLSFLQAQVGKAYVMGASGPSAYDCSGLTLQAFKTAGVNLPRTSQDQSTTGTAVSVDSLQPGDLIFWGGTGSAYHVGVYVGGGQYIDAANPDKGVVKQNLDDYPPTSARRVL</sequence>
<evidence type="ECO:0000256" key="3">
    <source>
        <dbReference type="ARBA" id="ARBA00022801"/>
    </source>
</evidence>
<dbReference type="EMBL" id="JAMQGM010000028">
    <property type="protein sequence ID" value="MCM2578362.1"/>
    <property type="molecule type" value="Genomic_DNA"/>
</dbReference>
<evidence type="ECO:0000313" key="8">
    <source>
        <dbReference type="Proteomes" id="UP001167160"/>
    </source>
</evidence>
<evidence type="ECO:0000259" key="6">
    <source>
        <dbReference type="PROSITE" id="PS51935"/>
    </source>
</evidence>
<dbReference type="PROSITE" id="PS51935">
    <property type="entry name" value="NLPC_P60"/>
    <property type="match status" value="1"/>
</dbReference>
<keyword evidence="5" id="KW-0732">Signal</keyword>
<keyword evidence="8" id="KW-1185">Reference proteome</keyword>
<comment type="caution">
    <text evidence="7">The sequence shown here is derived from an EMBL/GenBank/DDBJ whole genome shotgun (WGS) entry which is preliminary data.</text>
</comment>
<evidence type="ECO:0000256" key="2">
    <source>
        <dbReference type="ARBA" id="ARBA00022670"/>
    </source>
</evidence>
<gene>
    <name evidence="7" type="ORF">M1E25_13510</name>
</gene>
<dbReference type="InterPro" id="IPR000064">
    <property type="entry name" value="NLP_P60_dom"/>
</dbReference>
<protein>
    <submittedName>
        <fullName evidence="7">C40 family peptidase</fullName>
    </submittedName>
</protein>
<proteinExistence type="inferred from homology"/>
<evidence type="ECO:0000256" key="4">
    <source>
        <dbReference type="ARBA" id="ARBA00022807"/>
    </source>
</evidence>
<evidence type="ECO:0000313" key="7">
    <source>
        <dbReference type="EMBL" id="MCM2578362.1"/>
    </source>
</evidence>